<dbReference type="EMBL" id="MHQC01000020">
    <property type="protein sequence ID" value="OGZ94978.1"/>
    <property type="molecule type" value="Genomic_DNA"/>
</dbReference>
<comment type="caution">
    <text evidence="2">The sequence shown here is derived from an EMBL/GenBank/DDBJ whole genome shotgun (WGS) entry which is preliminary data.</text>
</comment>
<organism evidence="2 3">
    <name type="scientific">Candidatus Sungbacteria bacterium RIFCSPHIGHO2_01_FULL_47_32</name>
    <dbReference type="NCBI Taxonomy" id="1802264"/>
    <lineage>
        <taxon>Bacteria</taxon>
        <taxon>Candidatus Sungiibacteriota</taxon>
    </lineage>
</organism>
<gene>
    <name evidence="2" type="ORF">A2633_05950</name>
</gene>
<name>A0A1G2K989_9BACT</name>
<proteinExistence type="predicted"/>
<accession>A0A1G2K989</accession>
<feature type="transmembrane region" description="Helical" evidence="1">
    <location>
        <begin position="12"/>
        <end position="34"/>
    </location>
</feature>
<dbReference type="AlphaFoldDB" id="A0A1G2K989"/>
<keyword evidence="1" id="KW-0472">Membrane</keyword>
<sequence length="487" mass="55425">MKKTFNSLEFIIKALLLVLLLFFGWAFISINNLVKGKKFSKDASSWPLWGPDSANADVPTPPEPEPPPPLSCPFLAYFDGKKYKLENDILFGRPKSYWPTYETAKAMYEDGRVGSDLYKITSPVKPHNGKLLFQIQEIEPEESFFKFLRLKRVLHPKNTEVIVDSEFKKYYVLPKTDFLKSIIFPSRVRNADKKDVAVHFNLDRIFKSDTEGEDGIKFQKKEDFYFSFNGLNPKETPHLLLSSFLRDWKLGFEEEWVGGSQFSFRSLISRLDLARAGVMAVLLVASWIAGKWGGIAVATASSPLFIGAQSGCSFVIEYKDRDGVFERVGVTEPRAWKYNTEIIEIPREGISPEGKLELKIKSSKRHSLGFAGISQKIESLNDKNYQEETVPLTMAEHGRLHKDVSSDLKNREGAYVHTIPGDTINLEFSVSESLVPNEDKETYLIQSSGFFTSLRPENKKLAGNWEEKISKEAKKRLEKLVSLNSYK</sequence>
<evidence type="ECO:0000313" key="2">
    <source>
        <dbReference type="EMBL" id="OGZ94978.1"/>
    </source>
</evidence>
<evidence type="ECO:0000256" key="1">
    <source>
        <dbReference type="SAM" id="Phobius"/>
    </source>
</evidence>
<protein>
    <submittedName>
        <fullName evidence="2">Uncharacterized protein</fullName>
    </submittedName>
</protein>
<keyword evidence="1" id="KW-1133">Transmembrane helix</keyword>
<dbReference type="Proteomes" id="UP000177152">
    <property type="component" value="Unassembled WGS sequence"/>
</dbReference>
<evidence type="ECO:0000313" key="3">
    <source>
        <dbReference type="Proteomes" id="UP000177152"/>
    </source>
</evidence>
<keyword evidence="1" id="KW-0812">Transmembrane</keyword>
<reference evidence="2 3" key="1">
    <citation type="journal article" date="2016" name="Nat. Commun.">
        <title>Thousands of microbial genomes shed light on interconnected biogeochemical processes in an aquifer system.</title>
        <authorList>
            <person name="Anantharaman K."/>
            <person name="Brown C.T."/>
            <person name="Hug L.A."/>
            <person name="Sharon I."/>
            <person name="Castelle C.J."/>
            <person name="Probst A.J."/>
            <person name="Thomas B.C."/>
            <person name="Singh A."/>
            <person name="Wilkins M.J."/>
            <person name="Karaoz U."/>
            <person name="Brodie E.L."/>
            <person name="Williams K.H."/>
            <person name="Hubbard S.S."/>
            <person name="Banfield J.F."/>
        </authorList>
    </citation>
    <scope>NUCLEOTIDE SEQUENCE [LARGE SCALE GENOMIC DNA]</scope>
</reference>